<dbReference type="AlphaFoldDB" id="A0A9L0RQ37"/>
<reference evidence="9 10" key="1">
    <citation type="journal article" date="2009" name="Science">
        <title>Genome sequence, comparative analysis, and population genetics of the domestic horse.</title>
        <authorList>
            <consortium name="Broad Institute Genome Sequencing Platform"/>
            <consortium name="Broad Institute Whole Genome Assembly Team"/>
            <person name="Wade C.M."/>
            <person name="Giulotto E."/>
            <person name="Sigurdsson S."/>
            <person name="Zoli M."/>
            <person name="Gnerre S."/>
            <person name="Imsland F."/>
            <person name="Lear T.L."/>
            <person name="Adelson D.L."/>
            <person name="Bailey E."/>
            <person name="Bellone R.R."/>
            <person name="Bloecker H."/>
            <person name="Distl O."/>
            <person name="Edgar R.C."/>
            <person name="Garber M."/>
            <person name="Leeb T."/>
            <person name="Mauceli E."/>
            <person name="MacLeod J.N."/>
            <person name="Penedo M.C.T."/>
            <person name="Raison J.M."/>
            <person name="Sharpe T."/>
            <person name="Vogel J."/>
            <person name="Andersson L."/>
            <person name="Antczak D.F."/>
            <person name="Biagi T."/>
            <person name="Binns M.M."/>
            <person name="Chowdhary B.P."/>
            <person name="Coleman S.J."/>
            <person name="Della Valle G."/>
            <person name="Fryc S."/>
            <person name="Guerin G."/>
            <person name="Hasegawa T."/>
            <person name="Hill E.W."/>
            <person name="Jurka J."/>
            <person name="Kiialainen A."/>
            <person name="Lindgren G."/>
            <person name="Liu J."/>
            <person name="Magnani E."/>
            <person name="Mickelson J.R."/>
            <person name="Murray J."/>
            <person name="Nergadze S.G."/>
            <person name="Onofrio R."/>
            <person name="Pedroni S."/>
            <person name="Piras M.F."/>
            <person name="Raudsepp T."/>
            <person name="Rocchi M."/>
            <person name="Roeed K.H."/>
            <person name="Ryder O.A."/>
            <person name="Searle S."/>
            <person name="Skow L."/>
            <person name="Swinburne J.E."/>
            <person name="Syvaenen A.C."/>
            <person name="Tozaki T."/>
            <person name="Valberg S.J."/>
            <person name="Vaudin M."/>
            <person name="White J.R."/>
            <person name="Zody M.C."/>
            <person name="Lander E.S."/>
            <person name="Lindblad-Toh K."/>
        </authorList>
    </citation>
    <scope>NUCLEOTIDE SEQUENCE [LARGE SCALE GENOMIC DNA]</scope>
    <source>
        <strain evidence="9 10">Thoroughbred</strain>
    </source>
</reference>
<feature type="transmembrane region" description="Helical" evidence="8">
    <location>
        <begin position="28"/>
        <end position="50"/>
    </location>
</feature>
<sequence>MRGCDKAIRYIGCAIQHFLSMALDGIECLPLVFMVCAHFVTVCKLLHYMVIMNQQISLGLVSLSCGSGVANYLFMSPMTLWLSCCGYHKFAYFLFNMSTLIWIACANIATLKSIDFILALGIVLSSLVIVLISYDYIVRFILNIQSSSKRHKGFNTRGSHFTFWSHFFMGTSYIRECNLETALPRARKRSSPCSTATSCYS</sequence>
<evidence type="ECO:0000256" key="7">
    <source>
        <dbReference type="ARBA" id="ARBA00023224"/>
    </source>
</evidence>
<protein>
    <submittedName>
        <fullName evidence="9">Uncharacterized protein</fullName>
    </submittedName>
</protein>
<evidence type="ECO:0000256" key="6">
    <source>
        <dbReference type="ARBA" id="ARBA00023136"/>
    </source>
</evidence>
<dbReference type="PANTHER" id="PTHR26453">
    <property type="entry name" value="OLFACTORY RECEPTOR"/>
    <property type="match status" value="1"/>
</dbReference>
<dbReference type="PRINTS" id="PR00245">
    <property type="entry name" value="OLFACTORYR"/>
</dbReference>
<keyword evidence="6 8" id="KW-0472">Membrane</keyword>
<evidence type="ECO:0000256" key="1">
    <source>
        <dbReference type="ARBA" id="ARBA00004651"/>
    </source>
</evidence>
<keyword evidence="7" id="KW-0807">Transducer</keyword>
<dbReference type="GO" id="GO:0004984">
    <property type="term" value="F:olfactory receptor activity"/>
    <property type="evidence" value="ECO:0007669"/>
    <property type="project" value="InterPro"/>
</dbReference>
<name>A0A9L0RQ37_HORSE</name>
<evidence type="ECO:0000256" key="2">
    <source>
        <dbReference type="ARBA" id="ARBA00022475"/>
    </source>
</evidence>
<keyword evidence="2" id="KW-1003">Cell membrane</keyword>
<evidence type="ECO:0000256" key="4">
    <source>
        <dbReference type="ARBA" id="ARBA00022692"/>
    </source>
</evidence>
<keyword evidence="10" id="KW-1185">Reference proteome</keyword>
<evidence type="ECO:0000313" key="9">
    <source>
        <dbReference type="Ensembl" id="ENSECAP00000063948.1"/>
    </source>
</evidence>
<accession>A0A9L0RQ37</accession>
<dbReference type="GO" id="GO:0007186">
    <property type="term" value="P:G protein-coupled receptor signaling pathway"/>
    <property type="evidence" value="ECO:0007669"/>
    <property type="project" value="InterPro"/>
</dbReference>
<dbReference type="GO" id="GO:0005886">
    <property type="term" value="C:plasma membrane"/>
    <property type="evidence" value="ECO:0007669"/>
    <property type="project" value="UniProtKB-SubCell"/>
</dbReference>
<keyword evidence="4 8" id="KW-0812">Transmembrane</keyword>
<evidence type="ECO:0000256" key="5">
    <source>
        <dbReference type="ARBA" id="ARBA00022989"/>
    </source>
</evidence>
<keyword evidence="5 8" id="KW-1133">Transmembrane helix</keyword>
<reference evidence="9" key="3">
    <citation type="submission" date="2025-09" db="UniProtKB">
        <authorList>
            <consortium name="Ensembl"/>
        </authorList>
    </citation>
    <scope>IDENTIFICATION</scope>
    <source>
        <strain evidence="9">Thoroughbred</strain>
    </source>
</reference>
<dbReference type="InterPro" id="IPR000725">
    <property type="entry name" value="Olfact_rcpt"/>
</dbReference>
<dbReference type="Proteomes" id="UP000002281">
    <property type="component" value="Chromosome 29"/>
</dbReference>
<evidence type="ECO:0000256" key="3">
    <source>
        <dbReference type="ARBA" id="ARBA00022606"/>
    </source>
</evidence>
<feature type="transmembrane region" description="Helical" evidence="8">
    <location>
        <begin position="56"/>
        <end position="74"/>
    </location>
</feature>
<feature type="transmembrane region" description="Helical" evidence="8">
    <location>
        <begin position="116"/>
        <end position="142"/>
    </location>
</feature>
<evidence type="ECO:0000313" key="10">
    <source>
        <dbReference type="Proteomes" id="UP000002281"/>
    </source>
</evidence>
<dbReference type="Ensembl" id="ENSECAT00000125007.1">
    <property type="protein sequence ID" value="ENSECAP00000063948.1"/>
    <property type="gene ID" value="ENSECAG00000046065.1"/>
</dbReference>
<dbReference type="Gene3D" id="1.20.1070.10">
    <property type="entry name" value="Rhodopsin 7-helix transmembrane proteins"/>
    <property type="match status" value="1"/>
</dbReference>
<feature type="transmembrane region" description="Helical" evidence="8">
    <location>
        <begin position="90"/>
        <end position="110"/>
    </location>
</feature>
<comment type="subcellular location">
    <subcellularLocation>
        <location evidence="1">Cell membrane</location>
        <topology evidence="1">Multi-pass membrane protein</topology>
    </subcellularLocation>
</comment>
<keyword evidence="3" id="KW-0716">Sensory transduction</keyword>
<dbReference type="SUPFAM" id="SSF81321">
    <property type="entry name" value="Family A G protein-coupled receptor-like"/>
    <property type="match status" value="1"/>
</dbReference>
<organism evidence="9 10">
    <name type="scientific">Equus caballus</name>
    <name type="common">Horse</name>
    <dbReference type="NCBI Taxonomy" id="9796"/>
    <lineage>
        <taxon>Eukaryota</taxon>
        <taxon>Metazoa</taxon>
        <taxon>Chordata</taxon>
        <taxon>Craniata</taxon>
        <taxon>Vertebrata</taxon>
        <taxon>Euteleostomi</taxon>
        <taxon>Mammalia</taxon>
        <taxon>Eutheria</taxon>
        <taxon>Laurasiatheria</taxon>
        <taxon>Perissodactyla</taxon>
        <taxon>Equidae</taxon>
        <taxon>Equus</taxon>
    </lineage>
</organism>
<dbReference type="Pfam" id="PF13853">
    <property type="entry name" value="7tm_4"/>
    <property type="match status" value="1"/>
</dbReference>
<evidence type="ECO:0000256" key="8">
    <source>
        <dbReference type="SAM" id="Phobius"/>
    </source>
</evidence>
<reference evidence="9" key="2">
    <citation type="submission" date="2025-08" db="UniProtKB">
        <authorList>
            <consortium name="Ensembl"/>
        </authorList>
    </citation>
    <scope>IDENTIFICATION</scope>
    <source>
        <strain evidence="9">Thoroughbred</strain>
    </source>
</reference>
<proteinExistence type="predicted"/>